<dbReference type="EMBL" id="CP023701">
    <property type="protein sequence ID" value="QEU78008.1"/>
    <property type="molecule type" value="Genomic_DNA"/>
</dbReference>
<dbReference type="PANTHER" id="PTHR35010:SF2">
    <property type="entry name" value="BLL4672 PROTEIN"/>
    <property type="match status" value="1"/>
</dbReference>
<dbReference type="InterPro" id="IPR010982">
    <property type="entry name" value="Lambda_DNA-bd_dom_sf"/>
</dbReference>
<dbReference type="SUPFAM" id="SSF47413">
    <property type="entry name" value="lambda repressor-like DNA-binding domains"/>
    <property type="match status" value="1"/>
</dbReference>
<dbReference type="PANTHER" id="PTHR35010">
    <property type="entry name" value="BLL4672 PROTEIN-RELATED"/>
    <property type="match status" value="1"/>
</dbReference>
<name>A0A5P2UG77_9ACTN</name>
<reference evidence="4 5" key="2">
    <citation type="submission" date="2017-09" db="EMBL/GenBank/DDBJ databases">
        <authorList>
            <person name="Lee N."/>
            <person name="Cho B.-K."/>
        </authorList>
    </citation>
    <scope>NUCLEOTIDE SEQUENCE [LARGE SCALE GENOMIC DNA]</scope>
    <source>
        <strain evidence="4 5">ATCC 27467</strain>
    </source>
</reference>
<gene>
    <name evidence="4" type="ORF">CP968_06685</name>
    <name evidence="3" type="ORF">GCM10010371_15560</name>
</gene>
<dbReference type="EMBL" id="BMVX01000004">
    <property type="protein sequence ID" value="GGZ56888.1"/>
    <property type="molecule type" value="Genomic_DNA"/>
</dbReference>
<dbReference type="Proteomes" id="UP000634660">
    <property type="component" value="Unassembled WGS sequence"/>
</dbReference>
<dbReference type="Pfam" id="PF13560">
    <property type="entry name" value="HTH_31"/>
    <property type="match status" value="1"/>
</dbReference>
<dbReference type="KEGG" id="ssub:CP968_06685"/>
<dbReference type="InterPro" id="IPR001387">
    <property type="entry name" value="Cro/C1-type_HTH"/>
</dbReference>
<feature type="region of interest" description="Disordered" evidence="1">
    <location>
        <begin position="292"/>
        <end position="317"/>
    </location>
</feature>
<evidence type="ECO:0000313" key="4">
    <source>
        <dbReference type="EMBL" id="QEU78008.1"/>
    </source>
</evidence>
<dbReference type="CDD" id="cd00093">
    <property type="entry name" value="HTH_XRE"/>
    <property type="match status" value="1"/>
</dbReference>
<organism evidence="4 5">
    <name type="scientific">Streptomyces subrutilus</name>
    <dbReference type="NCBI Taxonomy" id="36818"/>
    <lineage>
        <taxon>Bacteria</taxon>
        <taxon>Bacillati</taxon>
        <taxon>Actinomycetota</taxon>
        <taxon>Actinomycetes</taxon>
        <taxon>Kitasatosporales</taxon>
        <taxon>Streptomycetaceae</taxon>
        <taxon>Streptomyces</taxon>
    </lineage>
</organism>
<accession>A0A5P2UG77</accession>
<evidence type="ECO:0000313" key="5">
    <source>
        <dbReference type="Proteomes" id="UP000326831"/>
    </source>
</evidence>
<dbReference type="GO" id="GO:0003677">
    <property type="term" value="F:DNA binding"/>
    <property type="evidence" value="ECO:0007669"/>
    <property type="project" value="UniProtKB-KW"/>
</dbReference>
<dbReference type="PROSITE" id="PS50943">
    <property type="entry name" value="HTH_CROC1"/>
    <property type="match status" value="1"/>
</dbReference>
<evidence type="ECO:0000256" key="1">
    <source>
        <dbReference type="SAM" id="MobiDB-lite"/>
    </source>
</evidence>
<keyword evidence="5" id="KW-1185">Reference proteome</keyword>
<feature type="domain" description="HTH cro/C1-type" evidence="2">
    <location>
        <begin position="39"/>
        <end position="86"/>
    </location>
</feature>
<dbReference type="Gene3D" id="1.10.260.40">
    <property type="entry name" value="lambda repressor-like DNA-binding domains"/>
    <property type="match status" value="1"/>
</dbReference>
<dbReference type="AlphaFoldDB" id="A0A5P2UG77"/>
<dbReference type="Gene3D" id="3.30.450.180">
    <property type="match status" value="1"/>
</dbReference>
<protein>
    <submittedName>
        <fullName evidence="3">DNA-binding protein</fullName>
    </submittedName>
    <submittedName>
        <fullName evidence="4">Transcriptional regulator</fullName>
    </submittedName>
</protein>
<dbReference type="Proteomes" id="UP000326831">
    <property type="component" value="Chromosome"/>
</dbReference>
<dbReference type="SMART" id="SM00530">
    <property type="entry name" value="HTH_XRE"/>
    <property type="match status" value="1"/>
</dbReference>
<keyword evidence="3" id="KW-0238">DNA-binding</keyword>
<evidence type="ECO:0000313" key="3">
    <source>
        <dbReference type="EMBL" id="GGZ56888.1"/>
    </source>
</evidence>
<proteinExistence type="predicted"/>
<reference evidence="3" key="1">
    <citation type="journal article" date="2014" name="Int. J. Syst. Evol. Microbiol.">
        <title>Complete genome sequence of Corynebacterium casei LMG S-19264T (=DSM 44701T), isolated from a smear-ripened cheese.</title>
        <authorList>
            <consortium name="US DOE Joint Genome Institute (JGI-PGF)"/>
            <person name="Walter F."/>
            <person name="Albersmeier A."/>
            <person name="Kalinowski J."/>
            <person name="Ruckert C."/>
        </authorList>
    </citation>
    <scope>NUCLEOTIDE SEQUENCE</scope>
    <source>
        <strain evidence="3">JCM 4834</strain>
    </source>
</reference>
<sequence>MNQSGPKAELGDFLRSRRGRIRPEDAGLRSLGGRRRVPGLRREELARLAGVSVDYYTRFEQGRAGNVSDAVLGAVAVALRLDDAETAHLTRLVRTAGRGAGSVRAAAALDGAREPQEVRAGLRRLLESMPETPAFVVGRRTDILAWNPLFATLVTDFGALPPEHRNKAWLVFLDPEVRGRFVNWERKARDLVAFLRFDLGRHPHDPRFAALIAELGERSPEFNGLWAEQEVRGKTHGGYHLRHPLVGEFTLAYESLNLPDDPDQTLITYTAEAGSPSEAALRILSEASASAAASASSASRPGEGLGPAAGPVRTPPA</sequence>
<dbReference type="Pfam" id="PF17765">
    <property type="entry name" value="MLTR_LBD"/>
    <property type="match status" value="1"/>
</dbReference>
<evidence type="ECO:0000259" key="2">
    <source>
        <dbReference type="PROSITE" id="PS50943"/>
    </source>
</evidence>
<dbReference type="InterPro" id="IPR041413">
    <property type="entry name" value="MLTR_LBD"/>
</dbReference>
<dbReference type="OrthoDB" id="3542608at2"/>
<dbReference type="RefSeq" id="WP_150517107.1">
    <property type="nucleotide sequence ID" value="NZ_BMVX01000004.1"/>
</dbReference>
<reference evidence="3" key="3">
    <citation type="submission" date="2020-09" db="EMBL/GenBank/DDBJ databases">
        <authorList>
            <person name="Sun Q."/>
            <person name="Ohkuma M."/>
        </authorList>
    </citation>
    <scope>NUCLEOTIDE SEQUENCE</scope>
    <source>
        <strain evidence="3">JCM 4834</strain>
    </source>
</reference>